<keyword evidence="4" id="KW-0804">Transcription</keyword>
<sequence>MPNFFNKDSIPRLPERPNNIDKFCTYLCIVERNGRMAIEWKDRLYLKRNLELYAAKAPEFANLCRQQDKGRGMALFWMNVALNEPHSAMLALEHLAAYFEASCYQAAKNVWQKSSDRPWEEYLDIARFMIYHKENFLKVLEKYDLERKVNLDTYIHEVLIKTIKSEAAVGRFSPWRLLYKKSEDELKEALKKDGQREPQISKFIFARKYFKKVYLINTVQNPARLVGQKYPAPDAEDFNEIAKCYNAEKLLPSAPHEVSASPGTVTGEQIKEWMELCIKALQRYCSNSINPVSIEVLNEYGTEIKNEDSDPSNDAEWQSFWDAVESGDAVNRTDAAFREEMANIKVLVEKGIQQGKLQTSHQKIPLLYYGVGLTQTLIGKRLGINQTNIGRHLCKYYEMHLLKKLGEISQPTEWVKPYVSGWLVKDYTSPRHSDLIQAALVEALKKFIPEYREILQLRYGENLTERQISARLCINEAEVKQRICKAQCCLESDLLQVIAQWQDKYVKSWLYRFYKLTVYSVLESGLINLSEECQDVVIYSYCQRRNEQQTAKQLNLAEHQVKEKLCLAQMQLRDTVVDWVQENLDISLDREAELSKVNIILQEWLQNLYKSSQGA</sequence>
<reference evidence="6" key="2">
    <citation type="submission" date="2020-08" db="EMBL/GenBank/DDBJ databases">
        <authorList>
            <person name="Chen M."/>
            <person name="Teng W."/>
            <person name="Zhao L."/>
            <person name="Hu C."/>
            <person name="Zhou Y."/>
            <person name="Han B."/>
            <person name="Song L."/>
            <person name="Shu W."/>
        </authorList>
    </citation>
    <scope>NUCLEOTIDE SEQUENCE</scope>
    <source>
        <strain evidence="6">FACHB-1375</strain>
    </source>
</reference>
<dbReference type="EMBL" id="JACJPW010000062">
    <property type="protein sequence ID" value="MBD2183694.1"/>
    <property type="molecule type" value="Genomic_DNA"/>
</dbReference>
<evidence type="ECO:0000313" key="7">
    <source>
        <dbReference type="Proteomes" id="UP000641646"/>
    </source>
</evidence>
<dbReference type="GO" id="GO:0016987">
    <property type="term" value="F:sigma factor activity"/>
    <property type="evidence" value="ECO:0007669"/>
    <property type="project" value="UniProtKB-KW"/>
</dbReference>
<dbReference type="InterPro" id="IPR036388">
    <property type="entry name" value="WH-like_DNA-bd_sf"/>
</dbReference>
<dbReference type="Gene3D" id="1.10.10.10">
    <property type="entry name" value="Winged helix-like DNA-binding domain superfamily/Winged helix DNA-binding domain"/>
    <property type="match status" value="1"/>
</dbReference>
<feature type="domain" description="RNA polymerase sigma factor 70 region 4 type 2" evidence="5">
    <location>
        <begin position="440"/>
        <end position="486"/>
    </location>
</feature>
<evidence type="ECO:0000256" key="4">
    <source>
        <dbReference type="ARBA" id="ARBA00023163"/>
    </source>
</evidence>
<dbReference type="RefSeq" id="WP_190468577.1">
    <property type="nucleotide sequence ID" value="NZ_JACJPW010000062.1"/>
</dbReference>
<evidence type="ECO:0000256" key="3">
    <source>
        <dbReference type="ARBA" id="ARBA00023125"/>
    </source>
</evidence>
<organism evidence="6 7">
    <name type="scientific">Aerosakkonema funiforme FACHB-1375</name>
    <dbReference type="NCBI Taxonomy" id="2949571"/>
    <lineage>
        <taxon>Bacteria</taxon>
        <taxon>Bacillati</taxon>
        <taxon>Cyanobacteriota</taxon>
        <taxon>Cyanophyceae</taxon>
        <taxon>Oscillatoriophycideae</taxon>
        <taxon>Aerosakkonematales</taxon>
        <taxon>Aerosakkonemataceae</taxon>
        <taxon>Aerosakkonema</taxon>
    </lineage>
</organism>
<keyword evidence="1" id="KW-0805">Transcription regulation</keyword>
<evidence type="ECO:0000313" key="6">
    <source>
        <dbReference type="EMBL" id="MBD2183694.1"/>
    </source>
</evidence>
<evidence type="ECO:0000259" key="5">
    <source>
        <dbReference type="Pfam" id="PF08281"/>
    </source>
</evidence>
<gene>
    <name evidence="6" type="ORF">H6G03_21965</name>
</gene>
<dbReference type="AlphaFoldDB" id="A0A926VH81"/>
<evidence type="ECO:0000256" key="2">
    <source>
        <dbReference type="ARBA" id="ARBA00023082"/>
    </source>
</evidence>
<keyword evidence="3" id="KW-0238">DNA-binding</keyword>
<dbReference type="GO" id="GO:0006352">
    <property type="term" value="P:DNA-templated transcription initiation"/>
    <property type="evidence" value="ECO:0007669"/>
    <property type="project" value="InterPro"/>
</dbReference>
<dbReference type="PANTHER" id="PTHR30385">
    <property type="entry name" value="SIGMA FACTOR F FLAGELLAR"/>
    <property type="match status" value="1"/>
</dbReference>
<proteinExistence type="predicted"/>
<dbReference type="CDD" id="cd06171">
    <property type="entry name" value="Sigma70_r4"/>
    <property type="match status" value="1"/>
</dbReference>
<accession>A0A926VH81</accession>
<reference evidence="6" key="1">
    <citation type="journal article" date="2015" name="ISME J.">
        <title>Draft Genome Sequence of Streptomyces incarnatus NRRL8089, which Produces the Nucleoside Antibiotic Sinefungin.</title>
        <authorList>
            <person name="Oshima K."/>
            <person name="Hattori M."/>
            <person name="Shimizu H."/>
            <person name="Fukuda K."/>
            <person name="Nemoto M."/>
            <person name="Inagaki K."/>
            <person name="Tamura T."/>
        </authorList>
    </citation>
    <scope>NUCLEOTIDE SEQUENCE</scope>
    <source>
        <strain evidence="6">FACHB-1375</strain>
    </source>
</reference>
<evidence type="ECO:0000256" key="1">
    <source>
        <dbReference type="ARBA" id="ARBA00023015"/>
    </source>
</evidence>
<comment type="caution">
    <text evidence="6">The sequence shown here is derived from an EMBL/GenBank/DDBJ whole genome shotgun (WGS) entry which is preliminary data.</text>
</comment>
<dbReference type="InterPro" id="IPR013324">
    <property type="entry name" value="RNA_pol_sigma_r3/r4-like"/>
</dbReference>
<dbReference type="Proteomes" id="UP000641646">
    <property type="component" value="Unassembled WGS sequence"/>
</dbReference>
<dbReference type="Pfam" id="PF08281">
    <property type="entry name" value="Sigma70_r4_2"/>
    <property type="match status" value="1"/>
</dbReference>
<dbReference type="InterPro" id="IPR013249">
    <property type="entry name" value="RNA_pol_sigma70_r4_t2"/>
</dbReference>
<protein>
    <recommendedName>
        <fullName evidence="5">RNA polymerase sigma factor 70 region 4 type 2 domain-containing protein</fullName>
    </recommendedName>
</protein>
<keyword evidence="2" id="KW-0731">Sigma factor</keyword>
<keyword evidence="7" id="KW-1185">Reference proteome</keyword>
<dbReference type="GO" id="GO:0003677">
    <property type="term" value="F:DNA binding"/>
    <property type="evidence" value="ECO:0007669"/>
    <property type="project" value="UniProtKB-KW"/>
</dbReference>
<name>A0A926VH81_9CYAN</name>
<dbReference type="PANTHER" id="PTHR30385:SF7">
    <property type="entry name" value="RNA POLYMERASE SIGMA FACTOR FLIA"/>
    <property type="match status" value="1"/>
</dbReference>
<dbReference type="SUPFAM" id="SSF88659">
    <property type="entry name" value="Sigma3 and sigma4 domains of RNA polymerase sigma factors"/>
    <property type="match status" value="1"/>
</dbReference>